<keyword evidence="2" id="KW-1030">Host cell inner membrane</keyword>
<comment type="similarity">
    <text evidence="16">Belongs to the glycosyl hydrolase 24 family.</text>
</comment>
<evidence type="ECO:0000256" key="5">
    <source>
        <dbReference type="ARBA" id="ARBA00022612"/>
    </source>
</evidence>
<evidence type="ECO:0000256" key="2">
    <source>
        <dbReference type="ARBA" id="ARBA00022445"/>
    </source>
</evidence>
<evidence type="ECO:0000256" key="1">
    <source>
        <dbReference type="ARBA" id="ARBA00000632"/>
    </source>
</evidence>
<evidence type="ECO:0000256" key="4">
    <source>
        <dbReference type="ARBA" id="ARBA00022529"/>
    </source>
</evidence>
<dbReference type="InterPro" id="IPR051018">
    <property type="entry name" value="Bacteriophage_GH24"/>
</dbReference>
<keyword evidence="7" id="KW-0812">Transmembrane</keyword>
<keyword evidence="3" id="KW-1032">Host cell membrane</keyword>
<dbReference type="InterPro" id="IPR002196">
    <property type="entry name" value="Glyco_hydro_24"/>
</dbReference>
<dbReference type="Proteomes" id="UP000030325">
    <property type="component" value="Segment"/>
</dbReference>
<keyword evidence="10" id="KW-1043">Host membrane</keyword>
<dbReference type="HAMAP" id="MF_04136">
    <property type="entry name" value="SAR_ENDOLYSIN"/>
    <property type="match status" value="1"/>
</dbReference>
<reference evidence="17 18" key="1">
    <citation type="journal article" date="2015" name="Genome Announc.">
        <title>Complete Genome of Citrobacter freundii Siphophage Stevie.</title>
        <authorList>
            <person name="Shaw J.P."/>
            <person name="Aviles Medina C.A."/>
            <person name="Chen Y."/>
            <person name="Luna A.J."/>
            <person name="Hernandez A.C."/>
            <person name="Kuty Everett G.F."/>
        </authorList>
    </citation>
    <scope>NUCLEOTIDE SEQUENCE [LARGE SCALE GENOMIC DNA]</scope>
</reference>
<keyword evidence="4 16" id="KW-0929">Antimicrobial</keyword>
<evidence type="ECO:0000256" key="7">
    <source>
        <dbReference type="ARBA" id="ARBA00022692"/>
    </source>
</evidence>
<keyword evidence="14" id="KW-0578">Host cell lysis by virus</keyword>
<dbReference type="PANTHER" id="PTHR38107">
    <property type="match status" value="1"/>
</dbReference>
<gene>
    <name evidence="17" type="ORF">CPT_Stevie39</name>
</gene>
<dbReference type="EC" id="3.2.1.17" evidence="16"/>
<keyword evidence="12" id="KW-1133">Transmembrane helix</keyword>
<evidence type="ECO:0000256" key="16">
    <source>
        <dbReference type="RuleBase" id="RU003788"/>
    </source>
</evidence>
<comment type="catalytic activity">
    <reaction evidence="1 16">
        <text>Hydrolysis of (1-&gt;4)-beta-linkages between N-acetylmuramic acid and N-acetyl-D-glucosamine residues in a peptidoglycan and between N-acetyl-D-glucosamine residues in chitodextrins.</text>
        <dbReference type="EC" id="3.2.1.17"/>
    </reaction>
</comment>
<evidence type="ECO:0000256" key="9">
    <source>
        <dbReference type="ARBA" id="ARBA00022852"/>
    </source>
</evidence>
<dbReference type="KEGG" id="vg:24722927"/>
<keyword evidence="6 16" id="KW-0081">Bacteriolytic enzyme</keyword>
<keyword evidence="13" id="KW-0472">Membrane</keyword>
<dbReference type="InterPro" id="IPR023346">
    <property type="entry name" value="Lysozyme-like_dom_sf"/>
</dbReference>
<evidence type="ECO:0000313" key="17">
    <source>
        <dbReference type="EMBL" id="AIX12308.1"/>
    </source>
</evidence>
<evidence type="ECO:0000256" key="8">
    <source>
        <dbReference type="ARBA" id="ARBA00022801"/>
    </source>
</evidence>
<evidence type="ECO:0000256" key="15">
    <source>
        <dbReference type="ARBA" id="ARBA00023295"/>
    </source>
</evidence>
<dbReference type="GO" id="GO:0042742">
    <property type="term" value="P:defense response to bacterium"/>
    <property type="evidence" value="ECO:0007669"/>
    <property type="project" value="UniProtKB-KW"/>
</dbReference>
<evidence type="ECO:0000256" key="12">
    <source>
        <dbReference type="ARBA" id="ARBA00022989"/>
    </source>
</evidence>
<protein>
    <recommendedName>
        <fullName evidence="16">Lysozyme</fullName>
        <ecNumber evidence="16">3.2.1.17</ecNumber>
    </recommendedName>
</protein>
<dbReference type="GeneID" id="24722927"/>
<keyword evidence="5" id="KW-1188">Viral release from host cell</keyword>
<evidence type="ECO:0000256" key="6">
    <source>
        <dbReference type="ARBA" id="ARBA00022638"/>
    </source>
</evidence>
<evidence type="ECO:0000256" key="14">
    <source>
        <dbReference type="ARBA" id="ARBA00023142"/>
    </source>
</evidence>
<dbReference type="RefSeq" id="YP_009148745.1">
    <property type="nucleotide sequence ID" value="NC_027350.1"/>
</dbReference>
<keyword evidence="15 16" id="KW-0326">Glycosidase</keyword>
<dbReference type="PANTHER" id="PTHR38107:SF3">
    <property type="entry name" value="LYSOZYME RRRD-RELATED"/>
    <property type="match status" value="1"/>
</dbReference>
<dbReference type="GO" id="GO:0016998">
    <property type="term" value="P:cell wall macromolecule catabolic process"/>
    <property type="evidence" value="ECO:0007669"/>
    <property type="project" value="InterPro"/>
</dbReference>
<keyword evidence="11" id="KW-0735">Signal-anchor</keyword>
<evidence type="ECO:0000256" key="10">
    <source>
        <dbReference type="ARBA" id="ARBA00022870"/>
    </source>
</evidence>
<dbReference type="InterPro" id="IPR043688">
    <property type="entry name" value="SAR_endolysin-like"/>
</dbReference>
<keyword evidence="9" id="KW-0204">Cytolysis</keyword>
<dbReference type="Pfam" id="PF00959">
    <property type="entry name" value="Phage_lysozyme"/>
    <property type="match status" value="1"/>
</dbReference>
<dbReference type="EMBL" id="KM236241">
    <property type="protein sequence ID" value="AIX12308.1"/>
    <property type="molecule type" value="Genomic_DNA"/>
</dbReference>
<dbReference type="GO" id="GO:0003796">
    <property type="term" value="F:lysozyme activity"/>
    <property type="evidence" value="ECO:0007669"/>
    <property type="project" value="UniProtKB-EC"/>
</dbReference>
<sequence length="164" mass="18296">MTIKKGIAATVTGAALMLASPLIEEIEGVKYKPYKDIAGIWTVCHGITGKDVILGKEYTRRECDALLAKHMKVAADAVDKAVNVEIPLSMRAALYSFTFNAGTGAFRKSTMLKKINNGDLWGGCGELWNWTYYRNPKTGKKEKSRGLKNRRAVEYKYCVRDLNK</sequence>
<evidence type="ECO:0000313" key="18">
    <source>
        <dbReference type="Proteomes" id="UP000030325"/>
    </source>
</evidence>
<keyword evidence="18" id="KW-1185">Reference proteome</keyword>
<organism evidence="17 18">
    <name type="scientific">Citrobacter phage Stevie</name>
    <dbReference type="NCBI Taxonomy" id="2885922"/>
    <lineage>
        <taxon>Viruses</taxon>
        <taxon>Duplodnaviria</taxon>
        <taxon>Heunggongvirae</taxon>
        <taxon>Uroviricota</taxon>
        <taxon>Caudoviricetes</taxon>
        <taxon>Drexlerviridae</taxon>
        <taxon>Tempevirinae</taxon>
        <taxon>Tlsvirus</taxon>
        <taxon>Tlsvirus stevie</taxon>
    </lineage>
</organism>
<dbReference type="InterPro" id="IPR023347">
    <property type="entry name" value="Lysozyme_dom_sf"/>
</dbReference>
<keyword evidence="8 16" id="KW-0378">Hydrolase</keyword>
<evidence type="ECO:0000256" key="13">
    <source>
        <dbReference type="ARBA" id="ARBA00023136"/>
    </source>
</evidence>
<evidence type="ECO:0000256" key="3">
    <source>
        <dbReference type="ARBA" id="ARBA00022511"/>
    </source>
</evidence>
<evidence type="ECO:0000256" key="11">
    <source>
        <dbReference type="ARBA" id="ARBA00022968"/>
    </source>
</evidence>
<dbReference type="SMR" id="A0A0A0YTY4"/>
<dbReference type="GO" id="GO:0009253">
    <property type="term" value="P:peptidoglycan catabolic process"/>
    <property type="evidence" value="ECO:0007669"/>
    <property type="project" value="InterPro"/>
</dbReference>
<dbReference type="HAMAP" id="MF_04110">
    <property type="entry name" value="ENDOLYSIN_T4"/>
    <property type="match status" value="1"/>
</dbReference>
<dbReference type="Gene3D" id="1.10.530.40">
    <property type="match status" value="1"/>
</dbReference>
<dbReference type="GO" id="GO:0031640">
    <property type="term" value="P:killing of cells of another organism"/>
    <property type="evidence" value="ECO:0007669"/>
    <property type="project" value="UniProtKB-KW"/>
</dbReference>
<proteinExistence type="inferred from homology"/>
<dbReference type="SUPFAM" id="SSF53955">
    <property type="entry name" value="Lysozyme-like"/>
    <property type="match status" value="1"/>
</dbReference>
<accession>A0A0A0YTY4</accession>
<dbReference type="InterPro" id="IPR034690">
    <property type="entry name" value="Endolysin_T4_type"/>
</dbReference>
<name>A0A0A0YTY4_9CAUD</name>
<dbReference type="CDD" id="cd16900">
    <property type="entry name" value="endolysin_R21-like"/>
    <property type="match status" value="1"/>
</dbReference>